<sequence>MKTLKLSIIGAVLLALTTFSSCMMNCVHGSGVQAEEKRKVNDFTRINVAGGYKITLKQDSSLELNITADDNVLKYLRTTVDGDVLKISTRKNICAKNPIAIVIGVHNLEAIKGAGAIEVLSDGKLKVKDFDFNLSGASKVNLDMDANNVTTKGAGATELTLKGQAASHSVHLTGSGKLYALDFVVGKYDVQTTGASECKINVLTDLDVQTTGAAEISYKGNPAHVNSSKTGAADIKKID</sequence>
<gene>
    <name evidence="3" type="ORF">IRJ18_08800</name>
</gene>
<proteinExistence type="predicted"/>
<reference evidence="3 4" key="1">
    <citation type="submission" date="2020-10" db="EMBL/GenBank/DDBJ databases">
        <title>Mucilaginibacter mali sp. nov., isolated from rhizosphere soil of apple orchard.</title>
        <authorList>
            <person name="Lee J.-S."/>
            <person name="Kim H.S."/>
            <person name="Kim J.-S."/>
        </authorList>
    </citation>
    <scope>NUCLEOTIDE SEQUENCE [LARGE SCALE GENOMIC DNA]</scope>
    <source>
        <strain evidence="3 4">KCTC 23157</strain>
    </source>
</reference>
<keyword evidence="1" id="KW-0732">Signal</keyword>
<feature type="chain" id="PRO_5045243791" evidence="1">
    <location>
        <begin position="25"/>
        <end position="239"/>
    </location>
</feature>
<dbReference type="Pfam" id="PF10988">
    <property type="entry name" value="DUF2807"/>
    <property type="match status" value="1"/>
</dbReference>
<comment type="caution">
    <text evidence="3">The sequence shown here is derived from an EMBL/GenBank/DDBJ whole genome shotgun (WGS) entry which is preliminary data.</text>
</comment>
<dbReference type="EMBL" id="JADFFM010000001">
    <property type="protein sequence ID" value="MBE9666455.1"/>
    <property type="molecule type" value="Genomic_DNA"/>
</dbReference>
<evidence type="ECO:0000313" key="4">
    <source>
        <dbReference type="Proteomes" id="UP000632774"/>
    </source>
</evidence>
<evidence type="ECO:0000313" key="3">
    <source>
        <dbReference type="EMBL" id="MBE9666455.1"/>
    </source>
</evidence>
<dbReference type="PANTHER" id="PTHR39200">
    <property type="entry name" value="HYPOTHETICAL EXPORTED PROTEIN"/>
    <property type="match status" value="1"/>
</dbReference>
<feature type="signal peptide" evidence="1">
    <location>
        <begin position="1"/>
        <end position="24"/>
    </location>
</feature>
<accession>A0ABR9XGW9</accession>
<dbReference type="Proteomes" id="UP000632774">
    <property type="component" value="Unassembled WGS sequence"/>
</dbReference>
<evidence type="ECO:0000256" key="1">
    <source>
        <dbReference type="SAM" id="SignalP"/>
    </source>
</evidence>
<dbReference type="PROSITE" id="PS51257">
    <property type="entry name" value="PROKAR_LIPOPROTEIN"/>
    <property type="match status" value="1"/>
</dbReference>
<dbReference type="PANTHER" id="PTHR39200:SF1">
    <property type="entry name" value="AUTO-TRANSPORTER ADHESIN HEAD GIN DOMAIN-CONTAINING PROTEIN-RELATED"/>
    <property type="match status" value="1"/>
</dbReference>
<dbReference type="InterPro" id="IPR021255">
    <property type="entry name" value="DUF2807"/>
</dbReference>
<evidence type="ECO:0000259" key="2">
    <source>
        <dbReference type="Pfam" id="PF10988"/>
    </source>
</evidence>
<protein>
    <submittedName>
        <fullName evidence="3">DUF2807 domain-containing protein</fullName>
    </submittedName>
</protein>
<dbReference type="Gene3D" id="2.160.20.120">
    <property type="match status" value="1"/>
</dbReference>
<dbReference type="RefSeq" id="WP_194105813.1">
    <property type="nucleotide sequence ID" value="NZ_JADFFM010000001.1"/>
</dbReference>
<organism evidence="3 4">
    <name type="scientific">Mucilaginibacter boryungensis</name>
    <dbReference type="NCBI Taxonomy" id="768480"/>
    <lineage>
        <taxon>Bacteria</taxon>
        <taxon>Pseudomonadati</taxon>
        <taxon>Bacteroidota</taxon>
        <taxon>Sphingobacteriia</taxon>
        <taxon>Sphingobacteriales</taxon>
        <taxon>Sphingobacteriaceae</taxon>
        <taxon>Mucilaginibacter</taxon>
    </lineage>
</organism>
<name>A0ABR9XGW9_9SPHI</name>
<keyword evidence="4" id="KW-1185">Reference proteome</keyword>
<feature type="domain" description="Putative auto-transporter adhesin head GIN" evidence="2">
    <location>
        <begin position="42"/>
        <end position="222"/>
    </location>
</feature>